<dbReference type="Pfam" id="PF07969">
    <property type="entry name" value="Amidohydro_3"/>
    <property type="match status" value="1"/>
</dbReference>
<name>A0ABS6YQQ5_9ACTN</name>
<dbReference type="CDD" id="cd01300">
    <property type="entry name" value="YtcJ_like"/>
    <property type="match status" value="1"/>
</dbReference>
<evidence type="ECO:0000259" key="1">
    <source>
        <dbReference type="Pfam" id="PF07969"/>
    </source>
</evidence>
<dbReference type="Gene3D" id="3.10.310.70">
    <property type="match status" value="1"/>
</dbReference>
<comment type="caution">
    <text evidence="2">The sequence shown here is derived from an EMBL/GenBank/DDBJ whole genome shotgun (WGS) entry which is preliminary data.</text>
</comment>
<dbReference type="Gene3D" id="3.20.20.140">
    <property type="entry name" value="Metal-dependent hydrolases"/>
    <property type="match status" value="1"/>
</dbReference>
<protein>
    <submittedName>
        <fullName evidence="2">Amidohydrolase family protein</fullName>
    </submittedName>
</protein>
<dbReference type="InterPro" id="IPR013108">
    <property type="entry name" value="Amidohydro_3"/>
</dbReference>
<keyword evidence="3" id="KW-1185">Reference proteome</keyword>
<organism evidence="2 3">
    <name type="scientific">Streptomyces anatolicus</name>
    <dbReference type="NCBI Taxonomy" id="2675858"/>
    <lineage>
        <taxon>Bacteria</taxon>
        <taxon>Bacillati</taxon>
        <taxon>Actinomycetota</taxon>
        <taxon>Actinomycetes</taxon>
        <taxon>Kitasatosporales</taxon>
        <taxon>Streptomycetaceae</taxon>
        <taxon>Streptomyces</taxon>
    </lineage>
</organism>
<sequence length="612" mass="64089">MQAPCHRSVDRCGEGRGAAIVLGRSFAGGPGAPGFREDPSVDTYADLVFFGGQVVTVDAEFSVASALAVSGGVISAVGTRDDVAPLIGPGTRVVDLRGATLLPGINDSHLHGCAYGMASPPLSLDLGHPTVSSLAEVADSVREAVGRVPGGQWITGHGWDPGYLAECAADPSRMPSRHDLDAVSPDHPVVLYSFSGHATWVNSKALELIGIDRHTVAPPGGAIVVDGAGEPTGLLHEGAQALIQNALPPLSRQERIDAVKSALASLARLGITSYTEPGLGPGGDGIMRGALGTQTLDVYRRLLADGELTARLGVLLLPTGMASTAEEFARSLAALGEYGEYGEADPRRLAIHGVKIFADGVVPNKTAWMNEPYVGGGCGSLCVGGESDADRTAEMDAMIRHAHVAGHQLGVHVTGDRGCDAVADSFAAAMAEHPRPDARHYVIHGDFLTAHSMKVLAEHGLGVNMNPTIKWTVADMEEEFVGTERAAYAWPYRDAIDAGVRVASGSDAPVTDPDWRQGIATMMLRESKAAGRVSGPEQRIGLAEAIRTYTIDAAWQDFAEDWKGSLEPGKVADLCVLDGDLLGADPHDIPRMPVVLTVVDGQIVHDTLLDRG</sequence>
<dbReference type="EMBL" id="WMBF01000226">
    <property type="protein sequence ID" value="MBW5423781.1"/>
    <property type="molecule type" value="Genomic_DNA"/>
</dbReference>
<dbReference type="InterPro" id="IPR033932">
    <property type="entry name" value="YtcJ-like"/>
</dbReference>
<dbReference type="InterPro" id="IPR011059">
    <property type="entry name" value="Metal-dep_hydrolase_composite"/>
</dbReference>
<dbReference type="SUPFAM" id="SSF51338">
    <property type="entry name" value="Composite domain of metallo-dependent hydrolases"/>
    <property type="match status" value="1"/>
</dbReference>
<evidence type="ECO:0000313" key="3">
    <source>
        <dbReference type="Proteomes" id="UP001197114"/>
    </source>
</evidence>
<feature type="domain" description="Amidohydrolase 3" evidence="1">
    <location>
        <begin position="92"/>
        <end position="605"/>
    </location>
</feature>
<evidence type="ECO:0000313" key="2">
    <source>
        <dbReference type="EMBL" id="MBW5423781.1"/>
    </source>
</evidence>
<proteinExistence type="predicted"/>
<gene>
    <name evidence="2" type="ORF">GKQ77_19805</name>
</gene>
<accession>A0ABS6YQQ5</accession>
<dbReference type="InterPro" id="IPR032466">
    <property type="entry name" value="Metal_Hydrolase"/>
</dbReference>
<reference evidence="2 3" key="1">
    <citation type="submission" date="2019-11" db="EMBL/GenBank/DDBJ databases">
        <authorList>
            <person name="Ay H."/>
        </authorList>
    </citation>
    <scope>NUCLEOTIDE SEQUENCE [LARGE SCALE GENOMIC DNA]</scope>
    <source>
        <strain evidence="2 3">BG9H</strain>
    </source>
</reference>
<dbReference type="Proteomes" id="UP001197114">
    <property type="component" value="Unassembled WGS sequence"/>
</dbReference>
<dbReference type="PANTHER" id="PTHR22642:SF2">
    <property type="entry name" value="PROTEIN LONG AFTER FAR-RED 3"/>
    <property type="match status" value="1"/>
</dbReference>
<dbReference type="Gene3D" id="2.30.40.10">
    <property type="entry name" value="Urease, subunit C, domain 1"/>
    <property type="match status" value="1"/>
</dbReference>
<dbReference type="SUPFAM" id="SSF51556">
    <property type="entry name" value="Metallo-dependent hydrolases"/>
    <property type="match status" value="1"/>
</dbReference>
<dbReference type="PANTHER" id="PTHR22642">
    <property type="entry name" value="IMIDAZOLONEPROPIONASE"/>
    <property type="match status" value="1"/>
</dbReference>